<dbReference type="AlphaFoldDB" id="A0AAP0DWB7"/>
<accession>A0AAP0DWB7</accession>
<evidence type="ECO:0000256" key="1">
    <source>
        <dbReference type="ARBA" id="ARBA00022860"/>
    </source>
</evidence>
<dbReference type="GO" id="GO:0005516">
    <property type="term" value="F:calmodulin binding"/>
    <property type="evidence" value="ECO:0007669"/>
    <property type="project" value="UniProtKB-KW"/>
</dbReference>
<comment type="caution">
    <text evidence="6">The sequence shown here is derived from an EMBL/GenBank/DDBJ whole genome shotgun (WGS) entry which is preliminary data.</text>
</comment>
<dbReference type="CDD" id="cd23767">
    <property type="entry name" value="IQCD"/>
    <property type="match status" value="1"/>
</dbReference>
<keyword evidence="7" id="KW-1185">Reference proteome</keyword>
<keyword evidence="1" id="KW-0112">Calmodulin-binding</keyword>
<evidence type="ECO:0000259" key="5">
    <source>
        <dbReference type="Pfam" id="PF13178"/>
    </source>
</evidence>
<evidence type="ECO:0000256" key="2">
    <source>
        <dbReference type="ARBA" id="ARBA00024341"/>
    </source>
</evidence>
<dbReference type="SMART" id="SM00015">
    <property type="entry name" value="IQ"/>
    <property type="match status" value="2"/>
</dbReference>
<evidence type="ECO:0000256" key="4">
    <source>
        <dbReference type="SAM" id="MobiDB-lite"/>
    </source>
</evidence>
<dbReference type="Pfam" id="PF00612">
    <property type="entry name" value="IQ"/>
    <property type="match status" value="2"/>
</dbReference>
<proteinExistence type="inferred from homology"/>
<evidence type="ECO:0000313" key="7">
    <source>
        <dbReference type="Proteomes" id="UP001408789"/>
    </source>
</evidence>
<comment type="subunit">
    <text evidence="3">Binds to multiple calmodulin (CaM) in the presence of Ca(2+) and CaM-like proteins.</text>
</comment>
<name>A0AAP0DWB7_9ASTR</name>
<dbReference type="InterPro" id="IPR025064">
    <property type="entry name" value="DUF4005"/>
</dbReference>
<organism evidence="6 7">
    <name type="scientific">Deinandra increscens subsp. villosa</name>
    <dbReference type="NCBI Taxonomy" id="3103831"/>
    <lineage>
        <taxon>Eukaryota</taxon>
        <taxon>Viridiplantae</taxon>
        <taxon>Streptophyta</taxon>
        <taxon>Embryophyta</taxon>
        <taxon>Tracheophyta</taxon>
        <taxon>Spermatophyta</taxon>
        <taxon>Magnoliopsida</taxon>
        <taxon>eudicotyledons</taxon>
        <taxon>Gunneridae</taxon>
        <taxon>Pentapetalae</taxon>
        <taxon>asterids</taxon>
        <taxon>campanulids</taxon>
        <taxon>Asterales</taxon>
        <taxon>Asteraceae</taxon>
        <taxon>Asteroideae</taxon>
        <taxon>Heliantheae alliance</taxon>
        <taxon>Madieae</taxon>
        <taxon>Madiinae</taxon>
        <taxon>Deinandra</taxon>
    </lineage>
</organism>
<protein>
    <recommendedName>
        <fullName evidence="5">DUF4005 domain-containing protein</fullName>
    </recommendedName>
</protein>
<dbReference type="PANTHER" id="PTHR32295:SF288">
    <property type="entry name" value="IQ-DOMAIN 25-RELATED"/>
    <property type="match status" value="1"/>
</dbReference>
<evidence type="ECO:0000313" key="6">
    <source>
        <dbReference type="EMBL" id="KAK9078339.1"/>
    </source>
</evidence>
<comment type="similarity">
    <text evidence="2">Belongs to the IQD family.</text>
</comment>
<dbReference type="Pfam" id="PF13178">
    <property type="entry name" value="DUF4005"/>
    <property type="match status" value="1"/>
</dbReference>
<sequence>MGKASRWFKGLLGMKKDKENTENLNKKEKKKWRSFGKPIQQSPSPPPAPVLLPVPDGTSPPDPNWLRSYISTTEKEQNKQAIAVAAATAAAACAAATAAHAAAAVVRLTSLGRGTVFSGGGGGGEERWAAVKIQTVFRAHLARKALRALRGLVKLQALVRGFLVRKRAAATLYSMQALFRAQTAVRSHQRARRSFKDRRIEPETRHQKYMERYDHETISEFHSKRLSSSYESTTNSYDESLKIVEIDTYRPHARSRRIHTCTTDSSEESHHHNNISPPLHCKIPTRMSIGCGHFQDPEWGFIGDGHKYSHTTQSTPRFAKSKGSNMPSTPARSVCGDGFLSPYSNHPSYMANTQSFNAKQRSHSTPKQRPEMGTKRRQSLIEIMASRSSLSGLRMQRSCTKAQEAMNL</sequence>
<dbReference type="EMBL" id="JBCNJP010000006">
    <property type="protein sequence ID" value="KAK9078339.1"/>
    <property type="molecule type" value="Genomic_DNA"/>
</dbReference>
<reference evidence="6 7" key="1">
    <citation type="submission" date="2024-04" db="EMBL/GenBank/DDBJ databases">
        <title>The reference genome of an endangered Asteraceae, Deinandra increscens subsp. villosa, native to the Central Coast of California.</title>
        <authorList>
            <person name="Guilliams M."/>
            <person name="Hasenstab-Lehman K."/>
            <person name="Meyer R."/>
            <person name="Mcevoy S."/>
        </authorList>
    </citation>
    <scope>NUCLEOTIDE SEQUENCE [LARGE SCALE GENOMIC DNA]</scope>
    <source>
        <tissue evidence="6">Leaf</tissue>
    </source>
</reference>
<dbReference type="InterPro" id="IPR000048">
    <property type="entry name" value="IQ_motif_EF-hand-BS"/>
</dbReference>
<dbReference type="Proteomes" id="UP001408789">
    <property type="component" value="Unassembled WGS sequence"/>
</dbReference>
<feature type="domain" description="DUF4005" evidence="5">
    <location>
        <begin position="315"/>
        <end position="391"/>
    </location>
</feature>
<feature type="compositionally biased region" description="Basic and acidic residues" evidence="4">
    <location>
        <begin position="14"/>
        <end position="26"/>
    </location>
</feature>
<dbReference type="Gene3D" id="1.20.5.190">
    <property type="match status" value="1"/>
</dbReference>
<feature type="region of interest" description="Disordered" evidence="4">
    <location>
        <begin position="1"/>
        <end position="50"/>
    </location>
</feature>
<gene>
    <name evidence="6" type="ORF">SSX86_002396</name>
</gene>
<feature type="region of interest" description="Disordered" evidence="4">
    <location>
        <begin position="355"/>
        <end position="375"/>
    </location>
</feature>
<dbReference type="PROSITE" id="PS50096">
    <property type="entry name" value="IQ"/>
    <property type="match status" value="2"/>
</dbReference>
<evidence type="ECO:0000256" key="3">
    <source>
        <dbReference type="ARBA" id="ARBA00024378"/>
    </source>
</evidence>
<dbReference type="PANTHER" id="PTHR32295">
    <property type="entry name" value="IQ-DOMAIN 5-RELATED"/>
    <property type="match status" value="1"/>
</dbReference>